<evidence type="ECO:0000256" key="2">
    <source>
        <dbReference type="ARBA" id="ARBA00022771"/>
    </source>
</evidence>
<protein>
    <recommendedName>
        <fullName evidence="5">SWIM-type domain-containing protein</fullName>
    </recommendedName>
</protein>
<evidence type="ECO:0000313" key="6">
    <source>
        <dbReference type="EMBL" id="RVW22032.1"/>
    </source>
</evidence>
<dbReference type="InterPro" id="IPR007527">
    <property type="entry name" value="Znf_SWIM"/>
</dbReference>
<dbReference type="PANTHER" id="PTHR31973">
    <property type="entry name" value="POLYPROTEIN, PUTATIVE-RELATED"/>
    <property type="match status" value="1"/>
</dbReference>
<keyword evidence="2 4" id="KW-0863">Zinc-finger</keyword>
<keyword evidence="3" id="KW-0862">Zinc</keyword>
<keyword evidence="1" id="KW-0479">Metal-binding</keyword>
<dbReference type="PROSITE" id="PS50966">
    <property type="entry name" value="ZF_SWIM"/>
    <property type="match status" value="1"/>
</dbReference>
<dbReference type="GO" id="GO:0008270">
    <property type="term" value="F:zinc ion binding"/>
    <property type="evidence" value="ECO:0007669"/>
    <property type="project" value="UniProtKB-KW"/>
</dbReference>
<dbReference type="EMBL" id="QGNW01002254">
    <property type="protein sequence ID" value="RVW22032.1"/>
    <property type="molecule type" value="Genomic_DNA"/>
</dbReference>
<accession>A0A438CFP5</accession>
<evidence type="ECO:0000313" key="7">
    <source>
        <dbReference type="Proteomes" id="UP000288805"/>
    </source>
</evidence>
<gene>
    <name evidence="6" type="ORF">CK203_105178</name>
</gene>
<evidence type="ECO:0000256" key="4">
    <source>
        <dbReference type="PROSITE-ProRule" id="PRU00325"/>
    </source>
</evidence>
<organism evidence="6 7">
    <name type="scientific">Vitis vinifera</name>
    <name type="common">Grape</name>
    <dbReference type="NCBI Taxonomy" id="29760"/>
    <lineage>
        <taxon>Eukaryota</taxon>
        <taxon>Viridiplantae</taxon>
        <taxon>Streptophyta</taxon>
        <taxon>Embryophyta</taxon>
        <taxon>Tracheophyta</taxon>
        <taxon>Spermatophyta</taxon>
        <taxon>Magnoliopsida</taxon>
        <taxon>eudicotyledons</taxon>
        <taxon>Gunneridae</taxon>
        <taxon>Pentapetalae</taxon>
        <taxon>rosids</taxon>
        <taxon>Vitales</taxon>
        <taxon>Vitaceae</taxon>
        <taxon>Viteae</taxon>
        <taxon>Vitis</taxon>
    </lineage>
</organism>
<dbReference type="PANTHER" id="PTHR31973:SF187">
    <property type="entry name" value="MUTATOR TRANSPOSASE MUDRA PROTEIN"/>
    <property type="match status" value="1"/>
</dbReference>
<reference evidence="6 7" key="1">
    <citation type="journal article" date="2018" name="PLoS Genet.">
        <title>Population sequencing reveals clonal diversity and ancestral inbreeding in the grapevine cultivar Chardonnay.</title>
        <authorList>
            <person name="Roach M.J."/>
            <person name="Johnson D.L."/>
            <person name="Bohlmann J."/>
            <person name="van Vuuren H.J."/>
            <person name="Jones S.J."/>
            <person name="Pretorius I.S."/>
            <person name="Schmidt S.A."/>
            <person name="Borneman A.R."/>
        </authorList>
    </citation>
    <scope>NUCLEOTIDE SEQUENCE [LARGE SCALE GENOMIC DNA]</scope>
    <source>
        <strain evidence="7">cv. Chardonnay</strain>
        <tissue evidence="6">Leaf</tissue>
    </source>
</reference>
<dbReference type="SMART" id="SM00575">
    <property type="entry name" value="ZnF_PMZ"/>
    <property type="match status" value="1"/>
</dbReference>
<sequence length="291" mass="33393">MKGKKCKVDALLLLDSVVYARLDDDYVVAMEKLKTYNNDLAKWVEENSPQHWAMSKFAKNRWDKMTTNLAESFNAWLKDECHYTIFNLVMTHMDKFSHLACDHMGTTENWKAPIGPKTKEKLLENIIKSGSFPIYPYVGGVFKVFDMKVYVDVNLRERTCTCKAWKMVGIPCEHACATIRQMKQDVYEYVDSYFKLPMQELIYFGHFNSIPNHNMPTVDVDGCVRDDQGCLYPSLKPPCSKRPPGRPRHRQIESQFSNVFRTGPVIEPEKLPVHGLPVGTGGRTAIEPVMS</sequence>
<evidence type="ECO:0000256" key="1">
    <source>
        <dbReference type="ARBA" id="ARBA00022723"/>
    </source>
</evidence>
<dbReference type="AlphaFoldDB" id="A0A438CFP5"/>
<feature type="domain" description="SWIM-type" evidence="5">
    <location>
        <begin position="145"/>
        <end position="183"/>
    </location>
</feature>
<proteinExistence type="predicted"/>
<evidence type="ECO:0000259" key="5">
    <source>
        <dbReference type="PROSITE" id="PS50966"/>
    </source>
</evidence>
<dbReference type="Pfam" id="PF04434">
    <property type="entry name" value="SWIM"/>
    <property type="match status" value="1"/>
</dbReference>
<name>A0A438CFP5_VITVI</name>
<dbReference type="InterPro" id="IPR006564">
    <property type="entry name" value="Znf_PMZ"/>
</dbReference>
<comment type="caution">
    <text evidence="6">The sequence shown here is derived from an EMBL/GenBank/DDBJ whole genome shotgun (WGS) entry which is preliminary data.</text>
</comment>
<dbReference type="Proteomes" id="UP000288805">
    <property type="component" value="Unassembled WGS sequence"/>
</dbReference>
<evidence type="ECO:0000256" key="3">
    <source>
        <dbReference type="ARBA" id="ARBA00022833"/>
    </source>
</evidence>